<evidence type="ECO:0000313" key="1">
    <source>
        <dbReference type="EMBL" id="MDH8677537.1"/>
    </source>
</evidence>
<evidence type="ECO:0008006" key="3">
    <source>
        <dbReference type="Google" id="ProtNLM"/>
    </source>
</evidence>
<dbReference type="EMBL" id="JARYZI010000002">
    <property type="protein sequence ID" value="MDH8677537.1"/>
    <property type="molecule type" value="Genomic_DNA"/>
</dbReference>
<organism evidence="1 2">
    <name type="scientific">Fusibacter bizertensis</name>
    <dbReference type="NCBI Taxonomy" id="1488331"/>
    <lineage>
        <taxon>Bacteria</taxon>
        <taxon>Bacillati</taxon>
        <taxon>Bacillota</taxon>
        <taxon>Clostridia</taxon>
        <taxon>Eubacteriales</taxon>
        <taxon>Eubacteriales Family XII. Incertae Sedis</taxon>
        <taxon>Fusibacter</taxon>
    </lineage>
</organism>
<accession>A0ABT6NAU9</accession>
<dbReference type="InterPro" id="IPR031325">
    <property type="entry name" value="RHS_repeat"/>
</dbReference>
<gene>
    <name evidence="1" type="ORF">QE109_05225</name>
</gene>
<dbReference type="Proteomes" id="UP001158045">
    <property type="component" value="Unassembled WGS sequence"/>
</dbReference>
<reference evidence="1 2" key="1">
    <citation type="submission" date="2023-04" db="EMBL/GenBank/DDBJ databases">
        <title>Fusibacter bizertensis strain WBS, isolated from littoral bottom sediments of the Arctic seas - biochemical and genomic analysis.</title>
        <authorList>
            <person name="Brioukhanov A.L."/>
        </authorList>
    </citation>
    <scope>NUCLEOTIDE SEQUENCE [LARGE SCALE GENOMIC DNA]</scope>
    <source>
        <strain evidence="1 2">WBS</strain>
    </source>
</reference>
<dbReference type="InterPro" id="IPR006530">
    <property type="entry name" value="YD"/>
</dbReference>
<dbReference type="Gene3D" id="2.180.10.10">
    <property type="entry name" value="RHS repeat-associated core"/>
    <property type="match status" value="1"/>
</dbReference>
<evidence type="ECO:0000313" key="2">
    <source>
        <dbReference type="Proteomes" id="UP001158045"/>
    </source>
</evidence>
<sequence>MTYLDGSKEVYGYNKIEQNTSLINLKADGTVIDTYSYTYDAAGNQTTKTDAKGITTFTYDKLNRLAEVTEPSGIKTTYSYDKAGNRQGEKKYASASLLQDTSYTYDLANRLTQTETKMNTTSETEKTLYSYDAAGNVNIRNASITT</sequence>
<name>A0ABT6NAU9_9FIRM</name>
<comment type="caution">
    <text evidence="1">The sequence shown here is derived from an EMBL/GenBank/DDBJ whole genome shotgun (WGS) entry which is preliminary data.</text>
</comment>
<dbReference type="Pfam" id="PF05593">
    <property type="entry name" value="RHS_repeat"/>
    <property type="match status" value="1"/>
</dbReference>
<dbReference type="NCBIfam" id="TIGR01643">
    <property type="entry name" value="YD_repeat_2x"/>
    <property type="match status" value="2"/>
</dbReference>
<proteinExistence type="predicted"/>
<protein>
    <recommendedName>
        <fullName evidence="3">RHS repeat protein</fullName>
    </recommendedName>
</protein>
<keyword evidence="2" id="KW-1185">Reference proteome</keyword>